<feature type="domain" description="MobA/VirD2-like nuclease" evidence="1">
    <location>
        <begin position="19"/>
        <end position="149"/>
    </location>
</feature>
<evidence type="ECO:0000259" key="1">
    <source>
        <dbReference type="Pfam" id="PF03432"/>
    </source>
</evidence>
<dbReference type="Proteomes" id="UP001242811">
    <property type="component" value="Unassembled WGS sequence"/>
</dbReference>
<comment type="caution">
    <text evidence="2">The sequence shown here is derived from an EMBL/GenBank/DDBJ whole genome shotgun (WGS) entry which is preliminary data.</text>
</comment>
<proteinExistence type="predicted"/>
<gene>
    <name evidence="2" type="ORF">QOZ95_005079</name>
</gene>
<evidence type="ECO:0000313" key="2">
    <source>
        <dbReference type="EMBL" id="MDQ0496879.1"/>
    </source>
</evidence>
<reference evidence="2 3" key="1">
    <citation type="submission" date="2023-07" db="EMBL/GenBank/DDBJ databases">
        <title>Genomic Encyclopedia of Type Strains, Phase IV (KMG-IV): sequencing the most valuable type-strain genomes for metagenomic binning, comparative biology and taxonomic classification.</title>
        <authorList>
            <person name="Goeker M."/>
        </authorList>
    </citation>
    <scope>NUCLEOTIDE SEQUENCE [LARGE SCALE GENOMIC DNA]</scope>
    <source>
        <strain evidence="2 3">DSM 14914</strain>
    </source>
</reference>
<protein>
    <recommendedName>
        <fullName evidence="1">MobA/VirD2-like nuclease domain-containing protein</fullName>
    </recommendedName>
</protein>
<dbReference type="InterPro" id="IPR005094">
    <property type="entry name" value="Endonuclease_MobA/VirD2"/>
</dbReference>
<name>A0ABU0L6H4_9BACL</name>
<organism evidence="2 3">
    <name type="scientific">Paenibacillus brasilensis</name>
    <dbReference type="NCBI Taxonomy" id="128574"/>
    <lineage>
        <taxon>Bacteria</taxon>
        <taxon>Bacillati</taxon>
        <taxon>Bacillota</taxon>
        <taxon>Bacilli</taxon>
        <taxon>Bacillales</taxon>
        <taxon>Paenibacillaceae</taxon>
        <taxon>Paenibacillus</taxon>
    </lineage>
</organism>
<sequence length="490" mass="57294">MPYVKQITIRSTLNRSLKYIVNDKKTDYGCFVTGVNCATSDKLAYKQMLANKKRFKKESGTLGFHFIQSFKENEISDPYKAHEIGLKWADKMFGDKYQFIISTHLDKGHVHNHVIINSVSLEGKKFNACKKSLQEARDFSDEISKEYDLNIIPYNKESVPKSYKEWNEEKRGNSWKAHIKSDIDTVLDSSKSFEDFVSKMQQLGYTMKQGHVKYMTFKAPGMERSVRGKTLGPNYTEDRIKERIQLKQFNFVESKRKYRYRFKTKTSRSHLIDVARSYRYKRGSLAVNLMLSIALIRAIASRNAAESKRRNTRRDFSGEIEIAKLSNQLQYITEHNLKSKADLKLATQKIELQMQQVNAVMVEASEMVHKIGLVNQTIETYNKYKPIFEEYQAATIKKMIIKKKYGPELDTFEKAFNQLKKLGIQEKDFSSYVQREASYELKIKQLTDRLNASRMELYKIKDIEATLDRRDRGYIVGKKHIKKNERGKIH</sequence>
<dbReference type="Pfam" id="PF03432">
    <property type="entry name" value="Relaxase"/>
    <property type="match status" value="1"/>
</dbReference>
<dbReference type="EMBL" id="JAUSWA010000046">
    <property type="protein sequence ID" value="MDQ0496879.1"/>
    <property type="molecule type" value="Genomic_DNA"/>
</dbReference>
<evidence type="ECO:0000313" key="3">
    <source>
        <dbReference type="Proteomes" id="UP001242811"/>
    </source>
</evidence>
<dbReference type="RefSeq" id="WP_152378653.1">
    <property type="nucleotide sequence ID" value="NZ_CP045297.1"/>
</dbReference>
<keyword evidence="3" id="KW-1185">Reference proteome</keyword>
<accession>A0ABU0L6H4</accession>